<reference evidence="5" key="2">
    <citation type="submission" date="2021-04" db="EMBL/GenBank/DDBJ databases">
        <authorList>
            <person name="Gilroy R."/>
        </authorList>
    </citation>
    <scope>NUCLEOTIDE SEQUENCE</scope>
    <source>
        <strain evidence="5">ChiSxjej5B17-1746</strain>
    </source>
</reference>
<feature type="signal peptide" evidence="4">
    <location>
        <begin position="1"/>
        <end position="31"/>
    </location>
</feature>
<dbReference type="PANTHER" id="PTHR44858">
    <property type="entry name" value="TETRATRICOPEPTIDE REPEAT PROTEIN 6"/>
    <property type="match status" value="1"/>
</dbReference>
<dbReference type="Pfam" id="PF13414">
    <property type="entry name" value="TPR_11"/>
    <property type="match status" value="1"/>
</dbReference>
<dbReference type="Pfam" id="PF13432">
    <property type="entry name" value="TPR_16"/>
    <property type="match status" value="2"/>
</dbReference>
<dbReference type="Proteomes" id="UP000824264">
    <property type="component" value="Unassembled WGS sequence"/>
</dbReference>
<feature type="chain" id="PRO_5039257898" evidence="4">
    <location>
        <begin position="32"/>
        <end position="332"/>
    </location>
</feature>
<evidence type="ECO:0000313" key="6">
    <source>
        <dbReference type="Proteomes" id="UP000824264"/>
    </source>
</evidence>
<feature type="repeat" description="TPR" evidence="3">
    <location>
        <begin position="250"/>
        <end position="283"/>
    </location>
</feature>
<name>A0A9D1QZY0_9BACT</name>
<feature type="repeat" description="TPR" evidence="3">
    <location>
        <begin position="80"/>
        <end position="113"/>
    </location>
</feature>
<evidence type="ECO:0000256" key="4">
    <source>
        <dbReference type="SAM" id="SignalP"/>
    </source>
</evidence>
<proteinExistence type="predicted"/>
<dbReference type="PROSITE" id="PS50005">
    <property type="entry name" value="TPR"/>
    <property type="match status" value="4"/>
</dbReference>
<dbReference type="PANTHER" id="PTHR44858:SF1">
    <property type="entry name" value="UDP-N-ACETYLGLUCOSAMINE--PEPTIDE N-ACETYLGLUCOSAMINYLTRANSFERASE SPINDLY-RELATED"/>
    <property type="match status" value="1"/>
</dbReference>
<accession>A0A9D1QZY0</accession>
<feature type="repeat" description="TPR" evidence="3">
    <location>
        <begin position="216"/>
        <end position="249"/>
    </location>
</feature>
<dbReference type="AlphaFoldDB" id="A0A9D1QZY0"/>
<dbReference type="InterPro" id="IPR019734">
    <property type="entry name" value="TPR_rpt"/>
</dbReference>
<dbReference type="Pfam" id="PF14559">
    <property type="entry name" value="TPR_19"/>
    <property type="match status" value="1"/>
</dbReference>
<evidence type="ECO:0000256" key="3">
    <source>
        <dbReference type="PROSITE-ProRule" id="PRU00339"/>
    </source>
</evidence>
<keyword evidence="4" id="KW-0732">Signal</keyword>
<evidence type="ECO:0000256" key="1">
    <source>
        <dbReference type="ARBA" id="ARBA00022737"/>
    </source>
</evidence>
<dbReference type="InterPro" id="IPR050498">
    <property type="entry name" value="Ycf3"/>
</dbReference>
<dbReference type="InterPro" id="IPR011990">
    <property type="entry name" value="TPR-like_helical_dom_sf"/>
</dbReference>
<keyword evidence="1" id="KW-0677">Repeat</keyword>
<feature type="repeat" description="TPR" evidence="3">
    <location>
        <begin position="114"/>
        <end position="147"/>
    </location>
</feature>
<comment type="caution">
    <text evidence="5">The sequence shown here is derived from an EMBL/GenBank/DDBJ whole genome shotgun (WGS) entry which is preliminary data.</text>
</comment>
<dbReference type="SUPFAM" id="SSF48452">
    <property type="entry name" value="TPR-like"/>
    <property type="match status" value="1"/>
</dbReference>
<dbReference type="PROSITE" id="PS51257">
    <property type="entry name" value="PROKAR_LIPOPROTEIN"/>
    <property type="match status" value="1"/>
</dbReference>
<keyword evidence="2 3" id="KW-0802">TPR repeat</keyword>
<dbReference type="EMBL" id="DXGI01000088">
    <property type="protein sequence ID" value="HIW77963.1"/>
    <property type="molecule type" value="Genomic_DNA"/>
</dbReference>
<dbReference type="SMART" id="SM00028">
    <property type="entry name" value="TPR"/>
    <property type="match status" value="5"/>
</dbReference>
<protein>
    <submittedName>
        <fullName evidence="5">Tetratricopeptide repeat protein</fullName>
    </submittedName>
</protein>
<evidence type="ECO:0000256" key="2">
    <source>
        <dbReference type="ARBA" id="ARBA00022803"/>
    </source>
</evidence>
<gene>
    <name evidence="5" type="ORF">H9874_02300</name>
</gene>
<sequence length="332" mass="35618">MMKGASARLNRSPRALRLAAALCILCALATASGCSPRQQSAASAPLAEGSFNEAVSAYQSGDCRASILRFNAALARGEHPAFLNGLGMAYLECNQPQNAVRAFERAIAVAPGSAALHANAGTALYAASDYDGAEKQFTTALRLDPANPEAIVGKAGLFIEKKQPEKALQTLSQLAGTDAAAPEVLYNKALALYQMGLLDDAGSGIAAYARAHPDDAEAQNALGVVMLHQKDYASAKAHLDRAIALRPEQGNYYYNRANILKEQKQFREAVEDYGRAIAFTPDMAAAYVNRGDVRFLLRDTENACADLKKACDLGQCDRLEKYEEAGRCRDFF</sequence>
<evidence type="ECO:0000313" key="5">
    <source>
        <dbReference type="EMBL" id="HIW77963.1"/>
    </source>
</evidence>
<dbReference type="Gene3D" id="1.25.40.10">
    <property type="entry name" value="Tetratricopeptide repeat domain"/>
    <property type="match status" value="2"/>
</dbReference>
<reference evidence="5" key="1">
    <citation type="journal article" date="2021" name="PeerJ">
        <title>Extensive microbial diversity within the chicken gut microbiome revealed by metagenomics and culture.</title>
        <authorList>
            <person name="Gilroy R."/>
            <person name="Ravi A."/>
            <person name="Getino M."/>
            <person name="Pursley I."/>
            <person name="Horton D.L."/>
            <person name="Alikhan N.F."/>
            <person name="Baker D."/>
            <person name="Gharbi K."/>
            <person name="Hall N."/>
            <person name="Watson M."/>
            <person name="Adriaenssens E.M."/>
            <person name="Foster-Nyarko E."/>
            <person name="Jarju S."/>
            <person name="Secka A."/>
            <person name="Antonio M."/>
            <person name="Oren A."/>
            <person name="Chaudhuri R.R."/>
            <person name="La Ragione R."/>
            <person name="Hildebrand F."/>
            <person name="Pallen M.J."/>
        </authorList>
    </citation>
    <scope>NUCLEOTIDE SEQUENCE</scope>
    <source>
        <strain evidence="5">ChiSxjej5B17-1746</strain>
    </source>
</reference>
<organism evidence="5 6">
    <name type="scientific">Candidatus Bilophila faecipullorum</name>
    <dbReference type="NCBI Taxonomy" id="2838482"/>
    <lineage>
        <taxon>Bacteria</taxon>
        <taxon>Pseudomonadati</taxon>
        <taxon>Thermodesulfobacteriota</taxon>
        <taxon>Desulfovibrionia</taxon>
        <taxon>Desulfovibrionales</taxon>
        <taxon>Desulfovibrionaceae</taxon>
        <taxon>Bilophila</taxon>
    </lineage>
</organism>